<evidence type="ECO:0000313" key="2">
    <source>
        <dbReference type="Proteomes" id="UP000028924"/>
    </source>
</evidence>
<dbReference type="RefSeq" id="XP_011398813.1">
    <property type="nucleotide sequence ID" value="XM_011400511.1"/>
</dbReference>
<reference evidence="1 2" key="1">
    <citation type="journal article" date="2014" name="BMC Genomics">
        <title>Oil accumulation mechanisms of the oleaginous microalga Chlorella protothecoides revealed through its genome, transcriptomes, and proteomes.</title>
        <authorList>
            <person name="Gao C."/>
            <person name="Wang Y."/>
            <person name="Shen Y."/>
            <person name="Yan D."/>
            <person name="He X."/>
            <person name="Dai J."/>
            <person name="Wu Q."/>
        </authorList>
    </citation>
    <scope>NUCLEOTIDE SEQUENCE [LARGE SCALE GENOMIC DNA]</scope>
    <source>
        <strain evidence="1 2">0710</strain>
    </source>
</reference>
<gene>
    <name evidence="1" type="ORF">F751_4169</name>
</gene>
<dbReference type="GeneID" id="23615560"/>
<dbReference type="Proteomes" id="UP000028924">
    <property type="component" value="Unassembled WGS sequence"/>
</dbReference>
<organism evidence="1 2">
    <name type="scientific">Auxenochlorella protothecoides</name>
    <name type="common">Green microalga</name>
    <name type="synonym">Chlorella protothecoides</name>
    <dbReference type="NCBI Taxonomy" id="3075"/>
    <lineage>
        <taxon>Eukaryota</taxon>
        <taxon>Viridiplantae</taxon>
        <taxon>Chlorophyta</taxon>
        <taxon>core chlorophytes</taxon>
        <taxon>Trebouxiophyceae</taxon>
        <taxon>Chlorellales</taxon>
        <taxon>Chlorellaceae</taxon>
        <taxon>Auxenochlorella</taxon>
    </lineage>
</organism>
<protein>
    <submittedName>
        <fullName evidence="1">Uncharacterized protein</fullName>
    </submittedName>
</protein>
<dbReference type="EMBL" id="KL662124">
    <property type="protein sequence ID" value="KFM25917.1"/>
    <property type="molecule type" value="Genomic_DNA"/>
</dbReference>
<evidence type="ECO:0000313" key="1">
    <source>
        <dbReference type="EMBL" id="KFM25917.1"/>
    </source>
</evidence>
<sequence length="225" mass="24261">MDDVVQVSAIVAVVVAGEEPQGAQLEGDDRRDGGAKQMRSVQNQAIAPQADDEVHRPVQAKGLAGVEGQDPLAQALAHLEVGWGMEGGEAVTATAQHLEATPEVATLLFSRCEGSKVQDRQNPGQGLPAMPLNLHPPPRIKGRCMVCICSENVPPTAAHHSCVNRHTHDVQRQPFAHQALMAGIFHDDKQALLPPEEVHHRSKLLLQLLPDLLEDHDTATRTMSS</sequence>
<name>A0A087SJL3_AUXPR</name>
<dbReference type="KEGG" id="apro:F751_4169"/>
<keyword evidence="2" id="KW-1185">Reference proteome</keyword>
<accession>A0A087SJL3</accession>
<dbReference type="AlphaFoldDB" id="A0A087SJL3"/>
<proteinExistence type="predicted"/>